<organism evidence="1 2">
    <name type="scientific">Bifidobacterium thermophilum</name>
    <dbReference type="NCBI Taxonomy" id="33905"/>
    <lineage>
        <taxon>Bacteria</taxon>
        <taxon>Bacillati</taxon>
        <taxon>Actinomycetota</taxon>
        <taxon>Actinomycetes</taxon>
        <taxon>Bifidobacteriales</taxon>
        <taxon>Bifidobacteriaceae</taxon>
        <taxon>Bifidobacterium</taxon>
    </lineage>
</organism>
<name>A0A7X9NT36_9BIFI</name>
<dbReference type="EMBL" id="JABAGI010000005">
    <property type="protein sequence ID" value="NME62202.1"/>
    <property type="molecule type" value="Genomic_DNA"/>
</dbReference>
<reference evidence="1 2" key="1">
    <citation type="submission" date="2020-04" db="EMBL/GenBank/DDBJ databases">
        <authorList>
            <person name="Hitch T.C.A."/>
            <person name="Wylensek D."/>
            <person name="Clavel T."/>
        </authorList>
    </citation>
    <scope>NUCLEOTIDE SEQUENCE [LARGE SCALE GENOMIC DNA]</scope>
    <source>
        <strain evidence="1 2">BSM-130-P53-3C</strain>
    </source>
</reference>
<dbReference type="Proteomes" id="UP000588369">
    <property type="component" value="Unassembled WGS sequence"/>
</dbReference>
<gene>
    <name evidence="1" type="ORF">HF844_05230</name>
</gene>
<proteinExistence type="predicted"/>
<dbReference type="AlphaFoldDB" id="A0A7X9NT36"/>
<sequence>MALITVFILHRGCHPVAATIDPDDATLARLVGGTPATLTADGLEAVVAAEREHDPAAPRRVVSLGGDIVALPGTAVVMGPEHTSLPARRLGDIYAALDRPLSVVTDGERVFTIPIVRA</sequence>
<comment type="caution">
    <text evidence="1">The sequence shown here is derived from an EMBL/GenBank/DDBJ whole genome shotgun (WGS) entry which is preliminary data.</text>
</comment>
<evidence type="ECO:0000313" key="1">
    <source>
        <dbReference type="EMBL" id="NME62202.1"/>
    </source>
</evidence>
<accession>A0A7X9NT36</accession>
<evidence type="ECO:0000313" key="2">
    <source>
        <dbReference type="Proteomes" id="UP000588369"/>
    </source>
</evidence>
<dbReference type="RefSeq" id="WP_168984190.1">
    <property type="nucleotide sequence ID" value="NZ_JABAGI010000005.1"/>
</dbReference>
<protein>
    <submittedName>
        <fullName evidence="1">Uncharacterized protein</fullName>
    </submittedName>
</protein>